<keyword evidence="3" id="KW-1185">Reference proteome</keyword>
<feature type="compositionally biased region" description="Polar residues" evidence="1">
    <location>
        <begin position="96"/>
        <end position="114"/>
    </location>
</feature>
<name>A0ABU6W8A0_9FABA</name>
<sequence>MDPHAMKRKQLQSLCKKHGIPANLKNQEMAHRLSSILKGKEDHGACHTGSVDQETPENMLDVEINKLNSSHHDNDHHIITASSDKATNHADASEVNGRSSLKRSASTDSEQTIGFSPKHHTNSEIKVLESQRDSTVPGAPRDEDVRACDMNNVPLTKVASVENTKDLDENSRVLHNCGNVYETREGGDETEKQDNTNMPLESTNTCEVMLPSSQKPCQDADPVDSIGFFTKPHEASVLVEKLEKLDNPWGFA</sequence>
<feature type="compositionally biased region" description="Basic and acidic residues" evidence="1">
    <location>
        <begin position="121"/>
        <end position="132"/>
    </location>
</feature>
<reference evidence="2 3" key="1">
    <citation type="journal article" date="2023" name="Plants (Basel)">
        <title>Bridging the Gap: Combining Genomics and Transcriptomics Approaches to Understand Stylosanthes scabra, an Orphan Legume from the Brazilian Caatinga.</title>
        <authorList>
            <person name="Ferreira-Neto J.R.C."/>
            <person name="da Silva M.D."/>
            <person name="Binneck E."/>
            <person name="de Melo N.F."/>
            <person name="da Silva R.H."/>
            <person name="de Melo A.L.T.M."/>
            <person name="Pandolfi V."/>
            <person name="Bustamante F.O."/>
            <person name="Brasileiro-Vidal A.C."/>
            <person name="Benko-Iseppon A.M."/>
        </authorList>
    </citation>
    <scope>NUCLEOTIDE SEQUENCE [LARGE SCALE GENOMIC DNA]</scope>
    <source>
        <tissue evidence="2">Leaves</tissue>
    </source>
</reference>
<evidence type="ECO:0000313" key="2">
    <source>
        <dbReference type="EMBL" id="MED6181574.1"/>
    </source>
</evidence>
<evidence type="ECO:0008006" key="4">
    <source>
        <dbReference type="Google" id="ProtNLM"/>
    </source>
</evidence>
<evidence type="ECO:0000256" key="1">
    <source>
        <dbReference type="SAM" id="MobiDB-lite"/>
    </source>
</evidence>
<dbReference type="Proteomes" id="UP001341840">
    <property type="component" value="Unassembled WGS sequence"/>
</dbReference>
<accession>A0ABU6W8A0</accession>
<dbReference type="EMBL" id="JASCZI010181308">
    <property type="protein sequence ID" value="MED6181574.1"/>
    <property type="molecule type" value="Genomic_DNA"/>
</dbReference>
<organism evidence="2 3">
    <name type="scientific">Stylosanthes scabra</name>
    <dbReference type="NCBI Taxonomy" id="79078"/>
    <lineage>
        <taxon>Eukaryota</taxon>
        <taxon>Viridiplantae</taxon>
        <taxon>Streptophyta</taxon>
        <taxon>Embryophyta</taxon>
        <taxon>Tracheophyta</taxon>
        <taxon>Spermatophyta</taxon>
        <taxon>Magnoliopsida</taxon>
        <taxon>eudicotyledons</taxon>
        <taxon>Gunneridae</taxon>
        <taxon>Pentapetalae</taxon>
        <taxon>rosids</taxon>
        <taxon>fabids</taxon>
        <taxon>Fabales</taxon>
        <taxon>Fabaceae</taxon>
        <taxon>Papilionoideae</taxon>
        <taxon>50 kb inversion clade</taxon>
        <taxon>dalbergioids sensu lato</taxon>
        <taxon>Dalbergieae</taxon>
        <taxon>Pterocarpus clade</taxon>
        <taxon>Stylosanthes</taxon>
    </lineage>
</organism>
<comment type="caution">
    <text evidence="2">The sequence shown here is derived from an EMBL/GenBank/DDBJ whole genome shotgun (WGS) entry which is preliminary data.</text>
</comment>
<feature type="region of interest" description="Disordered" evidence="1">
    <location>
        <begin position="80"/>
        <end position="146"/>
    </location>
</feature>
<gene>
    <name evidence="2" type="ORF">PIB30_020496</name>
</gene>
<evidence type="ECO:0000313" key="3">
    <source>
        <dbReference type="Proteomes" id="UP001341840"/>
    </source>
</evidence>
<proteinExistence type="predicted"/>
<protein>
    <recommendedName>
        <fullName evidence="4">SAP domain-containing protein</fullName>
    </recommendedName>
</protein>